<dbReference type="InParanoid" id="A0A5J5EJJ6"/>
<feature type="compositionally biased region" description="Basic and acidic residues" evidence="1">
    <location>
        <begin position="29"/>
        <end position="44"/>
    </location>
</feature>
<protein>
    <submittedName>
        <fullName evidence="2">Uncharacterized protein</fullName>
    </submittedName>
</protein>
<proteinExistence type="predicted"/>
<gene>
    <name evidence="2" type="ORF">FN846DRAFT_922445</name>
</gene>
<reference evidence="2 3" key="1">
    <citation type="submission" date="2019-09" db="EMBL/GenBank/DDBJ databases">
        <title>Draft genome of the ectomycorrhizal ascomycete Sphaerosporella brunnea.</title>
        <authorList>
            <consortium name="DOE Joint Genome Institute"/>
            <person name="Benucci G.M."/>
            <person name="Marozzi G."/>
            <person name="Antonielli L."/>
            <person name="Sanchez S."/>
            <person name="Marco P."/>
            <person name="Wang X."/>
            <person name="Falini L.B."/>
            <person name="Barry K."/>
            <person name="Haridas S."/>
            <person name="Lipzen A."/>
            <person name="Labutti K."/>
            <person name="Grigoriev I.V."/>
            <person name="Murat C."/>
            <person name="Martin F."/>
            <person name="Albertini E."/>
            <person name="Donnini D."/>
            <person name="Bonito G."/>
        </authorList>
    </citation>
    <scope>NUCLEOTIDE SEQUENCE [LARGE SCALE GENOMIC DNA]</scope>
    <source>
        <strain evidence="2 3">Sb_GMNB300</strain>
    </source>
</reference>
<dbReference type="EMBL" id="VXIS01000277">
    <property type="protein sequence ID" value="KAA8895257.1"/>
    <property type="molecule type" value="Genomic_DNA"/>
</dbReference>
<evidence type="ECO:0000256" key="1">
    <source>
        <dbReference type="SAM" id="MobiDB-lite"/>
    </source>
</evidence>
<organism evidence="2 3">
    <name type="scientific">Sphaerosporella brunnea</name>
    <dbReference type="NCBI Taxonomy" id="1250544"/>
    <lineage>
        <taxon>Eukaryota</taxon>
        <taxon>Fungi</taxon>
        <taxon>Dikarya</taxon>
        <taxon>Ascomycota</taxon>
        <taxon>Pezizomycotina</taxon>
        <taxon>Pezizomycetes</taxon>
        <taxon>Pezizales</taxon>
        <taxon>Pyronemataceae</taxon>
        <taxon>Sphaerosporella</taxon>
    </lineage>
</organism>
<dbReference type="AlphaFoldDB" id="A0A5J5EJJ6"/>
<feature type="region of interest" description="Disordered" evidence="1">
    <location>
        <begin position="24"/>
        <end position="44"/>
    </location>
</feature>
<keyword evidence="3" id="KW-1185">Reference proteome</keyword>
<sequence>MSLESIAAVVPIAAAMYFGVRSHKTPATNHHDTRRPYTRNTDGENESRLVAVSIAANYLQAVDQYSLATPRAGLCPEQREIIAARARMAAWDEIVVAFQGELPTETPLLPLEQQELSLRPQSCLLHCQMTGQPRFQKKPRPRAGPIHRTVFDEAIEADLPEATYSVSSPPLPPELLPALPPLLDLRATRAKRSRVARAGVLG</sequence>
<comment type="caution">
    <text evidence="2">The sequence shown here is derived from an EMBL/GenBank/DDBJ whole genome shotgun (WGS) entry which is preliminary data.</text>
</comment>
<accession>A0A5J5EJJ6</accession>
<evidence type="ECO:0000313" key="3">
    <source>
        <dbReference type="Proteomes" id="UP000326924"/>
    </source>
</evidence>
<evidence type="ECO:0000313" key="2">
    <source>
        <dbReference type="EMBL" id="KAA8895257.1"/>
    </source>
</evidence>
<dbReference type="Proteomes" id="UP000326924">
    <property type="component" value="Unassembled WGS sequence"/>
</dbReference>
<name>A0A5J5EJJ6_9PEZI</name>